<dbReference type="EMBL" id="JAQIPB010000001">
    <property type="protein sequence ID" value="MDA7415004.1"/>
    <property type="molecule type" value="Genomic_DNA"/>
</dbReference>
<evidence type="ECO:0000256" key="4">
    <source>
        <dbReference type="ARBA" id="ARBA00022989"/>
    </source>
</evidence>
<dbReference type="InterPro" id="IPR006260">
    <property type="entry name" value="TonB/TolA_C"/>
</dbReference>
<evidence type="ECO:0000256" key="6">
    <source>
        <dbReference type="ARBA" id="ARBA00023237"/>
    </source>
</evidence>
<evidence type="ECO:0000313" key="9">
    <source>
        <dbReference type="Proteomes" id="UP001212602"/>
    </source>
</evidence>
<dbReference type="SUPFAM" id="SSF74653">
    <property type="entry name" value="TolA/TonB C-terminal domain"/>
    <property type="match status" value="1"/>
</dbReference>
<evidence type="ECO:0000256" key="1">
    <source>
        <dbReference type="ARBA" id="ARBA00004167"/>
    </source>
</evidence>
<evidence type="ECO:0000313" key="8">
    <source>
        <dbReference type="EMBL" id="MDA7415004.1"/>
    </source>
</evidence>
<keyword evidence="6" id="KW-0998">Cell outer membrane</keyword>
<dbReference type="SMART" id="SM00965">
    <property type="entry name" value="STN"/>
    <property type="match status" value="1"/>
</dbReference>
<dbReference type="RefSeq" id="WP_271426274.1">
    <property type="nucleotide sequence ID" value="NZ_JAQIPB010000001.1"/>
</dbReference>
<keyword evidence="3" id="KW-0812">Transmembrane</keyword>
<proteinExistence type="predicted"/>
<comment type="caution">
    <text evidence="8">The sequence shown here is derived from an EMBL/GenBank/DDBJ whole genome shotgun (WGS) entry which is preliminary data.</text>
</comment>
<keyword evidence="2" id="KW-0813">Transport</keyword>
<gene>
    <name evidence="8" type="ORF">PGB34_01380</name>
</gene>
<dbReference type="Proteomes" id="UP001212602">
    <property type="component" value="Unassembled WGS sequence"/>
</dbReference>
<dbReference type="GO" id="GO:0019867">
    <property type="term" value="C:outer membrane"/>
    <property type="evidence" value="ECO:0007669"/>
    <property type="project" value="InterPro"/>
</dbReference>
<feature type="domain" description="Secretin/TonB short N-terminal" evidence="7">
    <location>
        <begin position="57"/>
        <end position="111"/>
    </location>
</feature>
<dbReference type="Gene3D" id="3.30.1150.10">
    <property type="match status" value="1"/>
</dbReference>
<accession>A0AAE3N838</accession>
<name>A0AAE3N838_9BURK</name>
<keyword evidence="9" id="KW-1185">Reference proteome</keyword>
<dbReference type="NCBIfam" id="TIGR01352">
    <property type="entry name" value="tonB_Cterm"/>
    <property type="match status" value="1"/>
</dbReference>
<evidence type="ECO:0000256" key="3">
    <source>
        <dbReference type="ARBA" id="ARBA00022692"/>
    </source>
</evidence>
<dbReference type="Gene3D" id="3.55.50.30">
    <property type="match status" value="1"/>
</dbReference>
<organism evidence="8 9">
    <name type="scientific">Xenophilus arseniciresistens</name>
    <dbReference type="NCBI Taxonomy" id="1283306"/>
    <lineage>
        <taxon>Bacteria</taxon>
        <taxon>Pseudomonadati</taxon>
        <taxon>Pseudomonadota</taxon>
        <taxon>Betaproteobacteria</taxon>
        <taxon>Burkholderiales</taxon>
        <taxon>Comamonadaceae</taxon>
        <taxon>Xenophilus</taxon>
    </lineage>
</organism>
<keyword evidence="5" id="KW-0472">Membrane</keyword>
<evidence type="ECO:0000259" key="7">
    <source>
        <dbReference type="SMART" id="SM00965"/>
    </source>
</evidence>
<sequence length="232" mass="24273">MAPWAPGSVAQPMDTDAATVAAPAHGAFDEQQIRFAFDIQAQPLDEALQHYAGITRRSAVFRSALVAGRSAAAVRGTYTAEEALLLMLQGTGLAVDRVKSGEVQAFVLRPADAAAAGAAAQAAPQLAPEGSRRSDYEARMQQAIWRTLCAHALTAPGEYRALLRFNVDATGKLGQAQLLSSTGQARRDAALLGLMQRVQVGAPPPDLVQPITLLLLPRSAVAGRACPQGATP</sequence>
<reference evidence="8" key="1">
    <citation type="submission" date="2023-01" db="EMBL/GenBank/DDBJ databases">
        <title>Xenophilus mangrovi sp. nov., isolated from soil of Mangrove nature reserve.</title>
        <authorList>
            <person name="Xu S."/>
            <person name="Liu Z."/>
            <person name="Xu Y."/>
        </authorList>
    </citation>
    <scope>NUCLEOTIDE SEQUENCE</scope>
    <source>
        <strain evidence="8">YW8</strain>
    </source>
</reference>
<comment type="subcellular location">
    <subcellularLocation>
        <location evidence="1">Membrane</location>
        <topology evidence="1">Single-pass membrane protein</topology>
    </subcellularLocation>
</comment>
<dbReference type="AlphaFoldDB" id="A0AAE3N838"/>
<evidence type="ECO:0000256" key="5">
    <source>
        <dbReference type="ARBA" id="ARBA00023136"/>
    </source>
</evidence>
<keyword evidence="4" id="KW-1133">Transmembrane helix</keyword>
<dbReference type="InterPro" id="IPR011662">
    <property type="entry name" value="Secretin/TonB_short_N"/>
</dbReference>
<protein>
    <submittedName>
        <fullName evidence="8">TonB family protein</fullName>
    </submittedName>
</protein>
<evidence type="ECO:0000256" key="2">
    <source>
        <dbReference type="ARBA" id="ARBA00022448"/>
    </source>
</evidence>